<organism evidence="2 3">
    <name type="scientific">Pseudomonas syringae pv. castaneae</name>
    <dbReference type="NCBI Taxonomy" id="264450"/>
    <lineage>
        <taxon>Bacteria</taxon>
        <taxon>Pseudomonadati</taxon>
        <taxon>Pseudomonadota</taxon>
        <taxon>Gammaproteobacteria</taxon>
        <taxon>Pseudomonadales</taxon>
        <taxon>Pseudomonadaceae</taxon>
        <taxon>Pseudomonas</taxon>
        <taxon>Pseudomonas syringae</taxon>
    </lineage>
</organism>
<dbReference type="AlphaFoldDB" id="A0A0N8R575"/>
<name>A0A0N8R575_PSESX</name>
<comment type="caution">
    <text evidence="2">The sequence shown here is derived from an EMBL/GenBank/DDBJ whole genome shotgun (WGS) entry which is preliminary data.</text>
</comment>
<evidence type="ECO:0008006" key="4">
    <source>
        <dbReference type="Google" id="ProtNLM"/>
    </source>
</evidence>
<protein>
    <recommendedName>
        <fullName evidence="4">Methyl-accepting chemotaxis protein</fullName>
    </recommendedName>
</protein>
<dbReference type="EMBL" id="LJQD01000315">
    <property type="protein sequence ID" value="KPW94406.1"/>
    <property type="molecule type" value="Genomic_DNA"/>
</dbReference>
<keyword evidence="1" id="KW-0812">Transmembrane</keyword>
<evidence type="ECO:0000313" key="2">
    <source>
        <dbReference type="EMBL" id="KPW94406.1"/>
    </source>
</evidence>
<reference evidence="2 3" key="1">
    <citation type="submission" date="2015-09" db="EMBL/GenBank/DDBJ databases">
        <title>Genome announcement of multiple Pseudomonas syringae strains.</title>
        <authorList>
            <person name="Thakur S."/>
            <person name="Wang P.W."/>
            <person name="Gong Y."/>
            <person name="Weir B.S."/>
            <person name="Guttman D.S."/>
        </authorList>
    </citation>
    <scope>NUCLEOTIDE SEQUENCE [LARGE SCALE GENOMIC DNA]</scope>
    <source>
        <strain evidence="2 3">ICMP9419</strain>
    </source>
</reference>
<evidence type="ECO:0000313" key="3">
    <source>
        <dbReference type="Proteomes" id="UP000050381"/>
    </source>
</evidence>
<accession>A0A0N8R575</accession>
<gene>
    <name evidence="2" type="ORF">ALO79_04628</name>
</gene>
<proteinExistence type="predicted"/>
<keyword evidence="1" id="KW-1133">Transmembrane helix</keyword>
<feature type="transmembrane region" description="Helical" evidence="1">
    <location>
        <begin position="12"/>
        <end position="32"/>
    </location>
</feature>
<dbReference type="PATRIC" id="fig|264450.4.peg.5501"/>
<sequence>MRLRNLNLAPRAAFSFASIIILVFVLGVFAVLQMGKLGKL</sequence>
<dbReference type="Proteomes" id="UP000050381">
    <property type="component" value="Unassembled WGS sequence"/>
</dbReference>
<keyword evidence="1" id="KW-0472">Membrane</keyword>
<evidence type="ECO:0000256" key="1">
    <source>
        <dbReference type="SAM" id="Phobius"/>
    </source>
</evidence>